<dbReference type="EMBL" id="CAJGYO010000012">
    <property type="protein sequence ID" value="CAD6264352.1"/>
    <property type="molecule type" value="Genomic_DNA"/>
</dbReference>
<reference evidence="3" key="1">
    <citation type="submission" date="2020-10" db="EMBL/GenBank/DDBJ databases">
        <authorList>
            <person name="Han B."/>
            <person name="Lu T."/>
            <person name="Zhao Q."/>
            <person name="Huang X."/>
            <person name="Zhao Y."/>
        </authorList>
    </citation>
    <scope>NUCLEOTIDE SEQUENCE</scope>
</reference>
<feature type="domain" description="Myb/SANT-like" evidence="2">
    <location>
        <begin position="228"/>
        <end position="317"/>
    </location>
</feature>
<evidence type="ECO:0000259" key="2">
    <source>
        <dbReference type="Pfam" id="PF12776"/>
    </source>
</evidence>
<evidence type="ECO:0000313" key="4">
    <source>
        <dbReference type="Proteomes" id="UP000604825"/>
    </source>
</evidence>
<comment type="caution">
    <text evidence="3">The sequence shown here is derived from an EMBL/GenBank/DDBJ whole genome shotgun (WGS) entry which is preliminary data.</text>
</comment>
<accession>A0A811R352</accession>
<dbReference type="PANTHER" id="PTHR47069:SF9">
    <property type="entry name" value="MYB_SANT-LIKE DOMAIN-CONTAINING PROTEIN"/>
    <property type="match status" value="1"/>
</dbReference>
<organism evidence="3 4">
    <name type="scientific">Miscanthus lutarioriparius</name>
    <dbReference type="NCBI Taxonomy" id="422564"/>
    <lineage>
        <taxon>Eukaryota</taxon>
        <taxon>Viridiplantae</taxon>
        <taxon>Streptophyta</taxon>
        <taxon>Embryophyta</taxon>
        <taxon>Tracheophyta</taxon>
        <taxon>Spermatophyta</taxon>
        <taxon>Magnoliopsida</taxon>
        <taxon>Liliopsida</taxon>
        <taxon>Poales</taxon>
        <taxon>Poaceae</taxon>
        <taxon>PACMAD clade</taxon>
        <taxon>Panicoideae</taxon>
        <taxon>Andropogonodae</taxon>
        <taxon>Andropogoneae</taxon>
        <taxon>Saccharinae</taxon>
        <taxon>Miscanthus</taxon>
    </lineage>
</organism>
<feature type="region of interest" description="Disordered" evidence="1">
    <location>
        <begin position="533"/>
        <end position="556"/>
    </location>
</feature>
<feature type="compositionally biased region" description="Basic residues" evidence="1">
    <location>
        <begin position="101"/>
        <end position="116"/>
    </location>
</feature>
<feature type="compositionally biased region" description="Pro residues" evidence="1">
    <location>
        <begin position="133"/>
        <end position="144"/>
    </location>
</feature>
<gene>
    <name evidence="3" type="ORF">NCGR_LOCUS47657</name>
</gene>
<keyword evidence="4" id="KW-1185">Reference proteome</keyword>
<feature type="compositionally biased region" description="Pro residues" evidence="1">
    <location>
        <begin position="87"/>
        <end position="97"/>
    </location>
</feature>
<proteinExistence type="predicted"/>
<feature type="region of interest" description="Disordered" evidence="1">
    <location>
        <begin position="450"/>
        <end position="488"/>
    </location>
</feature>
<dbReference type="PANTHER" id="PTHR47069">
    <property type="match status" value="1"/>
</dbReference>
<feature type="region of interest" description="Disordered" evidence="1">
    <location>
        <begin position="385"/>
        <end position="413"/>
    </location>
</feature>
<protein>
    <recommendedName>
        <fullName evidence="2">Myb/SANT-like domain-containing protein</fullName>
    </recommendedName>
</protein>
<feature type="region of interest" description="Disordered" evidence="1">
    <location>
        <begin position="1"/>
        <end position="145"/>
    </location>
</feature>
<dbReference type="InterPro" id="IPR024752">
    <property type="entry name" value="Myb/SANT-like_dom"/>
</dbReference>
<feature type="compositionally biased region" description="Polar residues" evidence="1">
    <location>
        <begin position="9"/>
        <end position="26"/>
    </location>
</feature>
<name>A0A811R352_9POAL</name>
<dbReference type="Pfam" id="PF12776">
    <property type="entry name" value="Myb_DNA-bind_3"/>
    <property type="match status" value="1"/>
</dbReference>
<sequence>MEEPKRFSQKSPSNSKHITPVQSTLHSGARAFHTPVLRFSVEPKPSPLPAATSRRRGAATKRKERAASAAPSGSPPPKRQARDCGPVDPPSLPPPQPRSRQPARKPRRKPARKKSTQRSVKPPPRAQEAEGPPLLPPPLPPPRPSLEKEIEAVLSRGAGVHVVPTFAGFQRFQQVFNGSCAMVSTLAQSSSSSCSPPEARHYYRRSKRAKLLEKMSRHHGQTSSDRAHWGPEETKIFLDLCIAEKNKMNFNQKGLTNLGWRNVYHGFATETGLQLPNKKLQNKLSAMRRQYFTWRDRTTHTRLGRDPQTGGVTTDPSLFEEEEEDNTKEGEDPGAPSDFLDELTTLYGHTPRDRGTMLSAGGHHERTPTRMTEATPAAMSQDFVAGSSVGQSSKRRTRDQVVDSPQKKKSASLEDCVRDILDTVKEMASGDQHLSREEVEMDQVRQILEQDGFPEGTEEFLKATMSSTEHSDEQPSASTTSSDGPKKKFKAKIVKSAGLGAALAAVACSKQGPVTNPQCPFEDMTGRQWVEANLQNKPRSPKCESNNTLQWRDNSG</sequence>
<feature type="compositionally biased region" description="Polar residues" evidence="1">
    <location>
        <begin position="464"/>
        <end position="483"/>
    </location>
</feature>
<dbReference type="AlphaFoldDB" id="A0A811R352"/>
<dbReference type="Proteomes" id="UP000604825">
    <property type="component" value="Unassembled WGS sequence"/>
</dbReference>
<dbReference type="OrthoDB" id="696230at2759"/>
<feature type="region of interest" description="Disordered" evidence="1">
    <location>
        <begin position="298"/>
        <end position="369"/>
    </location>
</feature>
<evidence type="ECO:0000256" key="1">
    <source>
        <dbReference type="SAM" id="MobiDB-lite"/>
    </source>
</evidence>
<evidence type="ECO:0000313" key="3">
    <source>
        <dbReference type="EMBL" id="CAD6264352.1"/>
    </source>
</evidence>
<feature type="compositionally biased region" description="Basic residues" evidence="1">
    <location>
        <begin position="53"/>
        <end position="64"/>
    </location>
</feature>